<dbReference type="RefSeq" id="WP_158263548.1">
    <property type="nucleotide sequence ID" value="NZ_PVTD01000006.1"/>
</dbReference>
<name>A0A2T0RMZ5_9RHOB</name>
<reference evidence="1 2" key="1">
    <citation type="submission" date="2018-03" db="EMBL/GenBank/DDBJ databases">
        <title>Genomic Encyclopedia of Archaeal and Bacterial Type Strains, Phase II (KMG-II): from individual species to whole genera.</title>
        <authorList>
            <person name="Goeker M."/>
        </authorList>
    </citation>
    <scope>NUCLEOTIDE SEQUENCE [LARGE SCALE GENOMIC DNA]</scope>
    <source>
        <strain evidence="1 2">DSM 29328</strain>
    </source>
</reference>
<evidence type="ECO:0000313" key="1">
    <source>
        <dbReference type="EMBL" id="PRY22576.1"/>
    </source>
</evidence>
<comment type="caution">
    <text evidence="1">The sequence shown here is derived from an EMBL/GenBank/DDBJ whole genome shotgun (WGS) entry which is preliminary data.</text>
</comment>
<keyword evidence="2" id="KW-1185">Reference proteome</keyword>
<evidence type="ECO:0000313" key="2">
    <source>
        <dbReference type="Proteomes" id="UP000239480"/>
    </source>
</evidence>
<gene>
    <name evidence="1" type="ORF">CLV78_106116</name>
</gene>
<dbReference type="Proteomes" id="UP000239480">
    <property type="component" value="Unassembled WGS sequence"/>
</dbReference>
<dbReference type="AlphaFoldDB" id="A0A2T0RMZ5"/>
<organism evidence="1 2">
    <name type="scientific">Aliiruegeria haliotis</name>
    <dbReference type="NCBI Taxonomy" id="1280846"/>
    <lineage>
        <taxon>Bacteria</taxon>
        <taxon>Pseudomonadati</taxon>
        <taxon>Pseudomonadota</taxon>
        <taxon>Alphaproteobacteria</taxon>
        <taxon>Rhodobacterales</taxon>
        <taxon>Roseobacteraceae</taxon>
        <taxon>Aliiruegeria</taxon>
    </lineage>
</organism>
<protein>
    <submittedName>
        <fullName evidence="1">Uncharacterized protein</fullName>
    </submittedName>
</protein>
<dbReference type="EMBL" id="PVTD01000006">
    <property type="protein sequence ID" value="PRY22576.1"/>
    <property type="molecule type" value="Genomic_DNA"/>
</dbReference>
<dbReference type="OrthoDB" id="9811281at2"/>
<accession>A0A2T0RMZ5</accession>
<proteinExistence type="predicted"/>
<sequence>MNLVFALRTGVMPDCDAFGGAMGEVIQGGTGFLEQRDLIAMATYLLDAD</sequence>